<dbReference type="STRING" id="415747.SAMN03097708_01942"/>
<accession>A0A1G5QDZ2</accession>
<evidence type="ECO:0000313" key="1">
    <source>
        <dbReference type="EMBL" id="SCZ59872.1"/>
    </source>
</evidence>
<proteinExistence type="predicted"/>
<reference evidence="1 2" key="1">
    <citation type="submission" date="2016-10" db="EMBL/GenBank/DDBJ databases">
        <authorList>
            <person name="de Groot N.N."/>
        </authorList>
    </citation>
    <scope>NUCLEOTIDE SEQUENCE [LARGE SCALE GENOMIC DNA]</scope>
    <source>
        <strain evidence="1 2">HLD2</strain>
    </source>
</reference>
<gene>
    <name evidence="1" type="ORF">SAMN03097708_01942</name>
</gene>
<keyword evidence="2" id="KW-1185">Reference proteome</keyword>
<dbReference type="EMBL" id="FMWD01000005">
    <property type="protein sequence ID" value="SCZ59872.1"/>
    <property type="molecule type" value="Genomic_DNA"/>
</dbReference>
<sequence length="318" mass="35971">MVASSAIANADFPATRYYMINAAVPIEAYASDQSHGWDGVEMLGRMTEDSWKSYRELDGSDKLFADGWHNLFTDSRKSLTWADRFRSVLGTKTYNFYSSGEDVVENPNPNETVSSSIWDVIIKVFTFNNQKGRHSWVAQEIAKGSSSLFIFTSMGSQHGGWGYNQAHGETLVDPPYWLPLGPQKAIELTESDLRMEPFFKRFEQEDSLVEDFDGDVLLAPNGDAGADEFAKDEKVQFKMLAEAVPARSFAAAANPVEEVEVLGNNFDMMDMKNDRWTTERPAEANGIRPWWHSDFRVVALNYTNPMWKKMIAVGRLDR</sequence>
<protein>
    <submittedName>
        <fullName evidence="1">Uncharacterized protein</fullName>
    </submittedName>
</protein>
<dbReference type="AlphaFoldDB" id="A0A1G5QDZ2"/>
<organism evidence="1 2">
    <name type="scientific">Thiohalomonas denitrificans</name>
    <dbReference type="NCBI Taxonomy" id="415747"/>
    <lineage>
        <taxon>Bacteria</taxon>
        <taxon>Pseudomonadati</taxon>
        <taxon>Pseudomonadota</taxon>
        <taxon>Gammaproteobacteria</taxon>
        <taxon>Thiohalomonadales</taxon>
        <taxon>Thiohalomonadaceae</taxon>
        <taxon>Thiohalomonas</taxon>
    </lineage>
</organism>
<dbReference type="Proteomes" id="UP000199648">
    <property type="component" value="Unassembled WGS sequence"/>
</dbReference>
<name>A0A1G5QDZ2_9GAMM</name>
<evidence type="ECO:0000313" key="2">
    <source>
        <dbReference type="Proteomes" id="UP000199648"/>
    </source>
</evidence>